<organism evidence="2 3">
    <name type="scientific">Debaryomyces hansenii (strain ATCC 36239 / CBS 767 / BCRC 21394 / JCM 1990 / NBRC 0083 / IGC 2968)</name>
    <name type="common">Yeast</name>
    <name type="synonym">Torulaspora hansenii</name>
    <dbReference type="NCBI Taxonomy" id="284592"/>
    <lineage>
        <taxon>Eukaryota</taxon>
        <taxon>Fungi</taxon>
        <taxon>Dikarya</taxon>
        <taxon>Ascomycota</taxon>
        <taxon>Saccharomycotina</taxon>
        <taxon>Pichiomycetes</taxon>
        <taxon>Debaryomycetaceae</taxon>
        <taxon>Debaryomyces</taxon>
    </lineage>
</organism>
<dbReference type="AlphaFoldDB" id="Q6BN95"/>
<evidence type="ECO:0000313" key="3">
    <source>
        <dbReference type="Proteomes" id="UP000000599"/>
    </source>
</evidence>
<evidence type="ECO:0000313" key="2">
    <source>
        <dbReference type="EMBL" id="CAG88609.2"/>
    </source>
</evidence>
<feature type="transmembrane region" description="Helical" evidence="1">
    <location>
        <begin position="6"/>
        <end position="28"/>
    </location>
</feature>
<dbReference type="Proteomes" id="UP000000599">
    <property type="component" value="Chromosome E"/>
</dbReference>
<name>Q6BN95_DEBHA</name>
<protein>
    <submittedName>
        <fullName evidence="2">DEHA2E23584p</fullName>
    </submittedName>
</protein>
<accession>Q6BN95</accession>
<dbReference type="VEuPathDB" id="FungiDB:DEHA2E23584g"/>
<keyword evidence="1" id="KW-0472">Membrane</keyword>
<dbReference type="GeneID" id="2902572"/>
<dbReference type="InParanoid" id="Q6BN95"/>
<sequence>MVSDKLFWWGTGILIVGLSAGFIHIIYLDILHKQKMVSGIIEEMLIPEFINKRPFREIDHSKREKILKDILKSVNSNVSCRMGTDNLDYRDYYKNTASLLKTYNCRISRFEEKYLEHYKDMPVEEIRGWDKVMLVAKNLQDDDLNFAYDNVAPPDLINKYSTRKPIIAPKDSGTSMEEIVSKNNSYEIA</sequence>
<reference evidence="2 3" key="1">
    <citation type="journal article" date="2004" name="Nature">
        <title>Genome evolution in yeasts.</title>
        <authorList>
            <consortium name="Genolevures"/>
            <person name="Dujon B."/>
            <person name="Sherman D."/>
            <person name="Fischer G."/>
            <person name="Durrens P."/>
            <person name="Casaregola S."/>
            <person name="Lafontaine I."/>
            <person name="de Montigny J."/>
            <person name="Marck C."/>
            <person name="Neuveglise C."/>
            <person name="Talla E."/>
            <person name="Goffard N."/>
            <person name="Frangeul L."/>
            <person name="Aigle M."/>
            <person name="Anthouard V."/>
            <person name="Babour A."/>
            <person name="Barbe V."/>
            <person name="Barnay S."/>
            <person name="Blanchin S."/>
            <person name="Beckerich J.M."/>
            <person name="Beyne E."/>
            <person name="Bleykasten C."/>
            <person name="Boisrame A."/>
            <person name="Boyer J."/>
            <person name="Cattolico L."/>
            <person name="Confanioleri F."/>
            <person name="de Daruvar A."/>
            <person name="Despons L."/>
            <person name="Fabre E."/>
            <person name="Fairhead C."/>
            <person name="Ferry-Dumazet H."/>
            <person name="Groppi A."/>
            <person name="Hantraye F."/>
            <person name="Hennequin C."/>
            <person name="Jauniaux N."/>
            <person name="Joyet P."/>
            <person name="Kachouri R."/>
            <person name="Kerrest A."/>
            <person name="Koszul R."/>
            <person name="Lemaire M."/>
            <person name="Lesur I."/>
            <person name="Ma L."/>
            <person name="Muller H."/>
            <person name="Nicaud J.M."/>
            <person name="Nikolski M."/>
            <person name="Oztas S."/>
            <person name="Ozier-Kalogeropoulos O."/>
            <person name="Pellenz S."/>
            <person name="Potier S."/>
            <person name="Richard G.F."/>
            <person name="Straub M.L."/>
            <person name="Suleau A."/>
            <person name="Swennene D."/>
            <person name="Tekaia F."/>
            <person name="Wesolowski-Louvel M."/>
            <person name="Westhof E."/>
            <person name="Wirth B."/>
            <person name="Zeniou-Meyer M."/>
            <person name="Zivanovic I."/>
            <person name="Bolotin-Fukuhara M."/>
            <person name="Thierry A."/>
            <person name="Bouchier C."/>
            <person name="Caudron B."/>
            <person name="Scarpelli C."/>
            <person name="Gaillardin C."/>
            <person name="Weissenbach J."/>
            <person name="Wincker P."/>
            <person name="Souciet J.L."/>
        </authorList>
    </citation>
    <scope>NUCLEOTIDE SEQUENCE [LARGE SCALE GENOMIC DNA]</scope>
    <source>
        <strain evidence="3">ATCC 36239 / CBS 767 / BCRC 21394 / JCM 1990 / NBRC 0083 / IGC 2968</strain>
    </source>
</reference>
<keyword evidence="1" id="KW-0812">Transmembrane</keyword>
<dbReference type="HOGENOM" id="CLU_103830_0_0_1"/>
<dbReference type="EMBL" id="CR382137">
    <property type="protein sequence ID" value="CAG88609.2"/>
    <property type="molecule type" value="Genomic_DNA"/>
</dbReference>
<dbReference type="RefSeq" id="XP_460325.2">
    <property type="nucleotide sequence ID" value="XM_460325.1"/>
</dbReference>
<proteinExistence type="predicted"/>
<gene>
    <name evidence="2" type="ordered locus">DEHA2E23584g</name>
</gene>
<dbReference type="KEGG" id="dha:DEHA2E23584g"/>
<evidence type="ECO:0000256" key="1">
    <source>
        <dbReference type="SAM" id="Phobius"/>
    </source>
</evidence>
<dbReference type="OrthoDB" id="4103527at2759"/>
<keyword evidence="3" id="KW-1185">Reference proteome</keyword>
<keyword evidence="1" id="KW-1133">Transmembrane helix</keyword>